<dbReference type="GO" id="GO:0005829">
    <property type="term" value="C:cytosol"/>
    <property type="evidence" value="ECO:0007669"/>
    <property type="project" value="TreeGrafter"/>
</dbReference>
<dbReference type="OrthoDB" id="267397at2759"/>
<evidence type="ECO:0008006" key="6">
    <source>
        <dbReference type="Google" id="ProtNLM"/>
    </source>
</evidence>
<feature type="domain" description="Ubiquitin-like" evidence="3">
    <location>
        <begin position="4"/>
        <end position="79"/>
    </location>
</feature>
<dbReference type="SUPFAM" id="SSF46934">
    <property type="entry name" value="UBA-like"/>
    <property type="match status" value="1"/>
</dbReference>
<feature type="region of interest" description="Disordered" evidence="1">
    <location>
        <begin position="318"/>
        <end position="340"/>
    </location>
</feature>
<proteinExistence type="predicted"/>
<dbReference type="InParanoid" id="A0A0G4ESC7"/>
<dbReference type="VEuPathDB" id="CryptoDB:Vbra_2095"/>
<dbReference type="GO" id="GO:0031593">
    <property type="term" value="F:polyubiquitin modification-dependent protein binding"/>
    <property type="evidence" value="ECO:0007669"/>
    <property type="project" value="TreeGrafter"/>
</dbReference>
<feature type="region of interest" description="Disordered" evidence="1">
    <location>
        <begin position="221"/>
        <end position="240"/>
    </location>
</feature>
<evidence type="ECO:0000259" key="2">
    <source>
        <dbReference type="PROSITE" id="PS50030"/>
    </source>
</evidence>
<dbReference type="SMART" id="SM00213">
    <property type="entry name" value="UBQ"/>
    <property type="match status" value="1"/>
</dbReference>
<keyword evidence="5" id="KW-1185">Reference proteome</keyword>
<dbReference type="InterPro" id="IPR029071">
    <property type="entry name" value="Ubiquitin-like_domsf"/>
</dbReference>
<evidence type="ECO:0000313" key="5">
    <source>
        <dbReference type="Proteomes" id="UP000041254"/>
    </source>
</evidence>
<evidence type="ECO:0000259" key="3">
    <source>
        <dbReference type="PROSITE" id="PS50053"/>
    </source>
</evidence>
<accession>A0A0G4ESC7</accession>
<dbReference type="PANTHER" id="PTHR10677:SF3">
    <property type="entry name" value="FI07626P-RELATED"/>
    <property type="match status" value="1"/>
</dbReference>
<dbReference type="STRING" id="1169540.A0A0G4ESC7"/>
<evidence type="ECO:0000313" key="4">
    <source>
        <dbReference type="EMBL" id="CEM00775.1"/>
    </source>
</evidence>
<dbReference type="Pfam" id="PF00240">
    <property type="entry name" value="ubiquitin"/>
    <property type="match status" value="1"/>
</dbReference>
<dbReference type="PROSITE" id="PS50030">
    <property type="entry name" value="UBA"/>
    <property type="match status" value="1"/>
</dbReference>
<dbReference type="Pfam" id="PF23195">
    <property type="entry name" value="UBQLN1"/>
    <property type="match status" value="1"/>
</dbReference>
<dbReference type="SUPFAM" id="SSF54236">
    <property type="entry name" value="Ubiquitin-like"/>
    <property type="match status" value="1"/>
</dbReference>
<dbReference type="InterPro" id="IPR015496">
    <property type="entry name" value="Ubiquilin"/>
</dbReference>
<dbReference type="InterPro" id="IPR000626">
    <property type="entry name" value="Ubiquitin-like_dom"/>
</dbReference>
<dbReference type="EMBL" id="CDMY01000299">
    <property type="protein sequence ID" value="CEM00775.1"/>
    <property type="molecule type" value="Genomic_DNA"/>
</dbReference>
<dbReference type="AlphaFoldDB" id="A0A0G4ESC7"/>
<dbReference type="GO" id="GO:0006511">
    <property type="term" value="P:ubiquitin-dependent protein catabolic process"/>
    <property type="evidence" value="ECO:0007669"/>
    <property type="project" value="TreeGrafter"/>
</dbReference>
<reference evidence="4 5" key="1">
    <citation type="submission" date="2014-11" db="EMBL/GenBank/DDBJ databases">
        <authorList>
            <person name="Zhu J."/>
            <person name="Qi W."/>
            <person name="Song R."/>
        </authorList>
    </citation>
    <scope>NUCLEOTIDE SEQUENCE [LARGE SCALE GENOMIC DNA]</scope>
</reference>
<gene>
    <name evidence="4" type="ORF">Vbra_2095</name>
</gene>
<dbReference type="OMA" id="CEAMQHE"/>
<dbReference type="Proteomes" id="UP000041254">
    <property type="component" value="Unassembled WGS sequence"/>
</dbReference>
<dbReference type="CDD" id="cd17039">
    <property type="entry name" value="Ubl_ubiquitin_like"/>
    <property type="match status" value="1"/>
</dbReference>
<protein>
    <recommendedName>
        <fullName evidence="6">UBA domain-containing protein</fullName>
    </recommendedName>
</protein>
<organism evidence="4 5">
    <name type="scientific">Vitrella brassicaformis (strain CCMP3155)</name>
    <dbReference type="NCBI Taxonomy" id="1169540"/>
    <lineage>
        <taxon>Eukaryota</taxon>
        <taxon>Sar</taxon>
        <taxon>Alveolata</taxon>
        <taxon>Colpodellida</taxon>
        <taxon>Vitrellaceae</taxon>
        <taxon>Vitrella</taxon>
    </lineage>
</organism>
<dbReference type="Gene3D" id="1.10.8.10">
    <property type="entry name" value="DNA helicase RuvA subunit, C-terminal domain"/>
    <property type="match status" value="1"/>
</dbReference>
<dbReference type="PROSITE" id="PS50053">
    <property type="entry name" value="UBIQUITIN_2"/>
    <property type="match status" value="1"/>
</dbReference>
<name>A0A0G4ESC7_VITBC</name>
<dbReference type="Gene3D" id="3.10.20.90">
    <property type="entry name" value="Phosphatidylinositol 3-kinase Catalytic Subunit, Chain A, domain 1"/>
    <property type="match status" value="1"/>
</dbReference>
<dbReference type="InterPro" id="IPR015940">
    <property type="entry name" value="UBA"/>
</dbReference>
<dbReference type="PANTHER" id="PTHR10677">
    <property type="entry name" value="UBIQUILIN"/>
    <property type="match status" value="1"/>
</dbReference>
<evidence type="ECO:0000256" key="1">
    <source>
        <dbReference type="SAM" id="MobiDB-lite"/>
    </source>
</evidence>
<feature type="domain" description="UBA" evidence="2">
    <location>
        <begin position="362"/>
        <end position="408"/>
    </location>
</feature>
<sequence length="412" mass="45198">MPLLSVQVEKEDGVTFLFDVDSLKPIDTLCQQLEPRAQIAKKEQRLLFKGQALNPERNFDSYGIHHNATIFLLKHAPDAKPRAVGLGRLSGEQFVFDGRPVGSLGGLQKHVLMNPDILESMLRSDNMQSLIASPDILQKALRSNAAVCEAMQHEPKLAQLIDDIEFLGQVGDLVRQPSTVRELLRATERGAALVDRNKNTPAPYGTLNQGLNTIAQLQSLQRGAREGQGEGGEDEAMPRGTMQYDPSAVAMMMQDPHVQKTIASMAMDRFRQTQGPDAAEAGAAPPVQSDPRVLQHMYHPTTLQALILLQKSSKRLLGDQDKVSSKGRRPSVPKIPRPGAYGMPCDNINFQEAFEPFVVQQHMAPEVKYAGQLTALRAMGFHDVEASVAALKQSEGHVNRAVDILIQQQAAS</sequence>
<dbReference type="InterPro" id="IPR009060">
    <property type="entry name" value="UBA-like_sf"/>
</dbReference>